<gene>
    <name evidence="1" type="ORF">Hsar01_00116</name>
</gene>
<sequence>MILDTNALSALVRQYGRPIVSRDRHFDHVEGVVRLDW</sequence>
<protein>
    <recommendedName>
        <fullName evidence="3">PIN domain-containing protein</fullName>
    </recommendedName>
</protein>
<name>A0ABP9UHU7_9BACT</name>
<evidence type="ECO:0000313" key="2">
    <source>
        <dbReference type="Proteomes" id="UP001476282"/>
    </source>
</evidence>
<proteinExistence type="predicted"/>
<keyword evidence="2" id="KW-1185">Reference proteome</keyword>
<dbReference type="Proteomes" id="UP001476282">
    <property type="component" value="Unassembled WGS sequence"/>
</dbReference>
<accession>A0ABP9UHU7</accession>
<reference evidence="1 2" key="1">
    <citation type="submission" date="2024-02" db="EMBL/GenBank/DDBJ databases">
        <title>Haloferula sargassicola NBRC 104335.</title>
        <authorList>
            <person name="Ichikawa N."/>
            <person name="Katano-Makiyama Y."/>
            <person name="Hidaka K."/>
        </authorList>
    </citation>
    <scope>NUCLEOTIDE SEQUENCE [LARGE SCALE GENOMIC DNA]</scope>
    <source>
        <strain evidence="1 2">NBRC 104335</strain>
    </source>
</reference>
<organism evidence="1 2">
    <name type="scientific">Haloferula sargassicola</name>
    <dbReference type="NCBI Taxonomy" id="490096"/>
    <lineage>
        <taxon>Bacteria</taxon>
        <taxon>Pseudomonadati</taxon>
        <taxon>Verrucomicrobiota</taxon>
        <taxon>Verrucomicrobiia</taxon>
        <taxon>Verrucomicrobiales</taxon>
        <taxon>Verrucomicrobiaceae</taxon>
        <taxon>Haloferula</taxon>
    </lineage>
</organism>
<evidence type="ECO:0008006" key="3">
    <source>
        <dbReference type="Google" id="ProtNLM"/>
    </source>
</evidence>
<evidence type="ECO:0000313" key="1">
    <source>
        <dbReference type="EMBL" id="GAA5480912.1"/>
    </source>
</evidence>
<dbReference type="EMBL" id="BAABRI010000001">
    <property type="protein sequence ID" value="GAA5480912.1"/>
    <property type="molecule type" value="Genomic_DNA"/>
</dbReference>
<comment type="caution">
    <text evidence="1">The sequence shown here is derived from an EMBL/GenBank/DDBJ whole genome shotgun (WGS) entry which is preliminary data.</text>
</comment>